<organism evidence="4 5">
    <name type="scientific">Pedococcus dokdonensis</name>
    <dbReference type="NCBI Taxonomy" id="443156"/>
    <lineage>
        <taxon>Bacteria</taxon>
        <taxon>Bacillati</taxon>
        <taxon>Actinomycetota</taxon>
        <taxon>Actinomycetes</taxon>
        <taxon>Micrococcales</taxon>
        <taxon>Intrasporangiaceae</taxon>
        <taxon>Pedococcus</taxon>
    </lineage>
</organism>
<dbReference type="PANTHER" id="PTHR10157:SF23">
    <property type="entry name" value="MOXD1 HOMOLOG 1"/>
    <property type="match status" value="1"/>
</dbReference>
<keyword evidence="4" id="KW-0560">Oxidoreductase</keyword>
<dbReference type="AlphaFoldDB" id="A0A1H0LZH0"/>
<dbReference type="GO" id="GO:0005507">
    <property type="term" value="F:copper ion binding"/>
    <property type="evidence" value="ECO:0007669"/>
    <property type="project" value="InterPro"/>
</dbReference>
<sequence>MQLRRLAALVSAVAVTAVAVTLGVVLRGAWAGDDVTAASGPAPTSPHGHAVGVKAPPEAPLREGERFVTLRMPAAYTPKAPAAPGTDDYRCFLLDPGLTGQSVVTGINVLPGNPDVVHHVILFRVPPDKVARAEEMDRLQVGQGWTCFGGTGVESQGAGLNGAPWLGAWAPGGGERVLAPDLGMPVEAGSRIVMQVHYNLLAGVQPDQSAAKLRVAADDGRRKTLQTVLLPAPVEVPCRPGHPGPLCDRRAAMADVQHRFGLGAGRTGDGLHLLCPGNKAGPTQSCTRPVTETETIRAVAGHMHLLGTKISVTVNQGRADQRTILDIPIWDFDDQGSRAVTPAVKVGPGDTLTVKCTHDQSLRDKLPAFQGQPERYVVWGEGTTDEMCLGIVMVTRP</sequence>
<dbReference type="SUPFAM" id="SSF49742">
    <property type="entry name" value="PHM/PNGase F"/>
    <property type="match status" value="2"/>
</dbReference>
<evidence type="ECO:0000259" key="3">
    <source>
        <dbReference type="Pfam" id="PF03712"/>
    </source>
</evidence>
<gene>
    <name evidence="4" type="ORF">SAMN04489867_0446</name>
</gene>
<dbReference type="InterPro" id="IPR014784">
    <property type="entry name" value="Cu2_ascorb_mOase-like_C"/>
</dbReference>
<keyword evidence="4" id="KW-0503">Monooxygenase</keyword>
<keyword evidence="5" id="KW-1185">Reference proteome</keyword>
<evidence type="ECO:0000313" key="4">
    <source>
        <dbReference type="EMBL" id="SDO73431.1"/>
    </source>
</evidence>
<reference evidence="5" key="1">
    <citation type="submission" date="2016-10" db="EMBL/GenBank/DDBJ databases">
        <authorList>
            <person name="Varghese N."/>
            <person name="Submissions S."/>
        </authorList>
    </citation>
    <scope>NUCLEOTIDE SEQUENCE [LARGE SCALE GENOMIC DNA]</scope>
    <source>
        <strain evidence="5">DSM 22329</strain>
    </source>
</reference>
<dbReference type="GO" id="GO:0004500">
    <property type="term" value="F:dopamine beta-monooxygenase activity"/>
    <property type="evidence" value="ECO:0007669"/>
    <property type="project" value="InterPro"/>
</dbReference>
<dbReference type="InterPro" id="IPR024548">
    <property type="entry name" value="Cu2_monoox_C"/>
</dbReference>
<name>A0A1H0LZH0_9MICO</name>
<feature type="domain" description="Copper type II ascorbate-dependent monooxygenase C-terminal" evidence="3">
    <location>
        <begin position="295"/>
        <end position="393"/>
    </location>
</feature>
<evidence type="ECO:0000256" key="2">
    <source>
        <dbReference type="SAM" id="MobiDB-lite"/>
    </source>
</evidence>
<dbReference type="PANTHER" id="PTHR10157">
    <property type="entry name" value="DOPAMINE BETA HYDROXYLASE RELATED"/>
    <property type="match status" value="1"/>
</dbReference>
<dbReference type="Gene3D" id="2.60.120.310">
    <property type="entry name" value="Copper type II, ascorbate-dependent monooxygenase, N-terminal domain"/>
    <property type="match status" value="1"/>
</dbReference>
<accession>A0A1H0LZH0</accession>
<proteinExistence type="predicted"/>
<dbReference type="Gene3D" id="2.60.120.230">
    <property type="match status" value="1"/>
</dbReference>
<evidence type="ECO:0000313" key="5">
    <source>
        <dbReference type="Proteomes" id="UP000199077"/>
    </source>
</evidence>
<dbReference type="STRING" id="443156.SAMN04489867_0446"/>
<dbReference type="InterPro" id="IPR000945">
    <property type="entry name" value="DBH-like"/>
</dbReference>
<dbReference type="Pfam" id="PF03712">
    <property type="entry name" value="Cu2_monoox_C"/>
    <property type="match status" value="1"/>
</dbReference>
<dbReference type="InterPro" id="IPR008977">
    <property type="entry name" value="PHM/PNGase_F_dom_sf"/>
</dbReference>
<dbReference type="InterPro" id="IPR036939">
    <property type="entry name" value="Cu2_ascorb_mOase_N_sf"/>
</dbReference>
<keyword evidence="1" id="KW-1015">Disulfide bond</keyword>
<dbReference type="RefSeq" id="WP_091780895.1">
    <property type="nucleotide sequence ID" value="NZ_LT629711.1"/>
</dbReference>
<dbReference type="Proteomes" id="UP000199077">
    <property type="component" value="Chromosome I"/>
</dbReference>
<dbReference type="OrthoDB" id="9786191at2"/>
<dbReference type="EMBL" id="LT629711">
    <property type="protein sequence ID" value="SDO73431.1"/>
    <property type="molecule type" value="Genomic_DNA"/>
</dbReference>
<feature type="region of interest" description="Disordered" evidence="2">
    <location>
        <begin position="37"/>
        <end position="57"/>
    </location>
</feature>
<protein>
    <submittedName>
        <fullName evidence="4">Copper type II ascorbate-dependent monooxygenase, C-terminal domain</fullName>
    </submittedName>
</protein>
<evidence type="ECO:0000256" key="1">
    <source>
        <dbReference type="ARBA" id="ARBA00023157"/>
    </source>
</evidence>